<dbReference type="OrthoDB" id="6742008at2759"/>
<accession>A0A9P0FP06</accession>
<feature type="transmembrane region" description="Helical" evidence="1">
    <location>
        <begin position="139"/>
        <end position="160"/>
    </location>
</feature>
<dbReference type="AlphaFoldDB" id="A0A9P0FP06"/>
<proteinExistence type="predicted"/>
<protein>
    <submittedName>
        <fullName evidence="2">Uncharacterized protein</fullName>
    </submittedName>
</protein>
<keyword evidence="3" id="KW-1185">Reference proteome</keyword>
<dbReference type="Proteomes" id="UP001154078">
    <property type="component" value="Chromosome 9"/>
</dbReference>
<evidence type="ECO:0000256" key="1">
    <source>
        <dbReference type="SAM" id="Phobius"/>
    </source>
</evidence>
<evidence type="ECO:0000313" key="3">
    <source>
        <dbReference type="Proteomes" id="UP001154078"/>
    </source>
</evidence>
<keyword evidence="1" id="KW-1133">Transmembrane helix</keyword>
<name>A0A9P0FP06_BRAAE</name>
<keyword evidence="1" id="KW-0812">Transmembrane</keyword>
<keyword evidence="1" id="KW-0472">Membrane</keyword>
<sequence length="166" mass="19600">MVELKKLRFKNYPNPNSELNLNPDELQVVNREEEEISTPETFDYQENLDDSESDYDDIFLDTDPTKLNESLLQITQTLREFVLRRGNLNMPEVNLENLSDIPPDLRVVAYLLSQGDNRRVEDLLRTVHQNVVVNVNLSYYFKIMLIMLTFNSLLLFKLIVWDQMPF</sequence>
<evidence type="ECO:0000313" key="2">
    <source>
        <dbReference type="EMBL" id="CAH0564852.1"/>
    </source>
</evidence>
<dbReference type="EMBL" id="OV121140">
    <property type="protein sequence ID" value="CAH0564852.1"/>
    <property type="molecule type" value="Genomic_DNA"/>
</dbReference>
<reference evidence="2" key="1">
    <citation type="submission" date="2021-12" db="EMBL/GenBank/DDBJ databases">
        <authorList>
            <person name="King R."/>
        </authorList>
    </citation>
    <scope>NUCLEOTIDE SEQUENCE</scope>
</reference>
<organism evidence="2 3">
    <name type="scientific">Brassicogethes aeneus</name>
    <name type="common">Rape pollen beetle</name>
    <name type="synonym">Meligethes aeneus</name>
    <dbReference type="NCBI Taxonomy" id="1431903"/>
    <lineage>
        <taxon>Eukaryota</taxon>
        <taxon>Metazoa</taxon>
        <taxon>Ecdysozoa</taxon>
        <taxon>Arthropoda</taxon>
        <taxon>Hexapoda</taxon>
        <taxon>Insecta</taxon>
        <taxon>Pterygota</taxon>
        <taxon>Neoptera</taxon>
        <taxon>Endopterygota</taxon>
        <taxon>Coleoptera</taxon>
        <taxon>Polyphaga</taxon>
        <taxon>Cucujiformia</taxon>
        <taxon>Nitidulidae</taxon>
        <taxon>Meligethinae</taxon>
        <taxon>Brassicogethes</taxon>
    </lineage>
</organism>
<gene>
    <name evidence="2" type="ORF">MELIAE_LOCUS13300</name>
</gene>